<gene>
    <name evidence="2" type="ORF">PAPOLLO_LOCUS6954</name>
</gene>
<sequence length="107" mass="12469">MNKVRVKILRLKKILSNITNTNYPMTMNFPHIKNSYKRSNESIDEFFMEPAKKKIKTKRSSTVGRPNKNSYVSTDRDNGTVAKHHKNRGVRTQEVGECRPVVTFETR</sequence>
<feature type="compositionally biased region" description="Polar residues" evidence="1">
    <location>
        <begin position="60"/>
        <end position="73"/>
    </location>
</feature>
<protein>
    <submittedName>
        <fullName evidence="2">(apollo) hypothetical protein</fullName>
    </submittedName>
</protein>
<organism evidence="2 3">
    <name type="scientific">Parnassius apollo</name>
    <name type="common">Apollo butterfly</name>
    <name type="synonym">Papilio apollo</name>
    <dbReference type="NCBI Taxonomy" id="110799"/>
    <lineage>
        <taxon>Eukaryota</taxon>
        <taxon>Metazoa</taxon>
        <taxon>Ecdysozoa</taxon>
        <taxon>Arthropoda</taxon>
        <taxon>Hexapoda</taxon>
        <taxon>Insecta</taxon>
        <taxon>Pterygota</taxon>
        <taxon>Neoptera</taxon>
        <taxon>Endopterygota</taxon>
        <taxon>Lepidoptera</taxon>
        <taxon>Glossata</taxon>
        <taxon>Ditrysia</taxon>
        <taxon>Papilionoidea</taxon>
        <taxon>Papilionidae</taxon>
        <taxon>Parnassiinae</taxon>
        <taxon>Parnassini</taxon>
        <taxon>Parnassius</taxon>
        <taxon>Parnassius</taxon>
    </lineage>
</organism>
<reference evidence="2" key="1">
    <citation type="submission" date="2021-04" db="EMBL/GenBank/DDBJ databases">
        <authorList>
            <person name="Tunstrom K."/>
        </authorList>
    </citation>
    <scope>NUCLEOTIDE SEQUENCE</scope>
</reference>
<name>A0A8S3WIL4_PARAO</name>
<evidence type="ECO:0000313" key="3">
    <source>
        <dbReference type="Proteomes" id="UP000691718"/>
    </source>
</evidence>
<proteinExistence type="predicted"/>
<evidence type="ECO:0000256" key="1">
    <source>
        <dbReference type="SAM" id="MobiDB-lite"/>
    </source>
</evidence>
<accession>A0A8S3WIL4</accession>
<dbReference type="Proteomes" id="UP000691718">
    <property type="component" value="Unassembled WGS sequence"/>
</dbReference>
<evidence type="ECO:0000313" key="2">
    <source>
        <dbReference type="EMBL" id="CAG4963321.1"/>
    </source>
</evidence>
<dbReference type="EMBL" id="CAJQZP010000478">
    <property type="protein sequence ID" value="CAG4963321.1"/>
    <property type="molecule type" value="Genomic_DNA"/>
</dbReference>
<keyword evidence="3" id="KW-1185">Reference proteome</keyword>
<dbReference type="AlphaFoldDB" id="A0A8S3WIL4"/>
<comment type="caution">
    <text evidence="2">The sequence shown here is derived from an EMBL/GenBank/DDBJ whole genome shotgun (WGS) entry which is preliminary data.</text>
</comment>
<feature type="region of interest" description="Disordered" evidence="1">
    <location>
        <begin position="54"/>
        <end position="94"/>
    </location>
</feature>